<reference evidence="4" key="1">
    <citation type="submission" date="2009-12" db="EMBL/GenBank/DDBJ databases">
        <title>Complete sequence of Treponema azotonutricium strain ZAS-9.</title>
        <authorList>
            <person name="Tetu S.G."/>
            <person name="Matson E."/>
            <person name="Ren Q."/>
            <person name="Seshadri R."/>
            <person name="Elbourne L."/>
            <person name="Hassan K.A."/>
            <person name="Durkin A."/>
            <person name="Radune D."/>
            <person name="Mohamoud Y."/>
            <person name="Shay R."/>
            <person name="Jin S."/>
            <person name="Zhang X."/>
            <person name="Lucey K."/>
            <person name="Ballor N.R."/>
            <person name="Ottesen E."/>
            <person name="Rosenthal R."/>
            <person name="Allen A."/>
            <person name="Leadbetter J.R."/>
            <person name="Paulsen I.T."/>
        </authorList>
    </citation>
    <scope>NUCLEOTIDE SEQUENCE [LARGE SCALE GENOMIC DNA]</scope>
    <source>
        <strain evidence="4">ATCC BAA-888 / DSM 13862 / ZAS-9</strain>
    </source>
</reference>
<dbReference type="PANTHER" id="PTHR42834">
    <property type="entry name" value="ENDONUCLEASE/EXONUCLEASE/PHOSPHATASE FAMILY PROTEIN (AFU_ORTHOLOGUE AFUA_3G09210)"/>
    <property type="match status" value="1"/>
</dbReference>
<keyword evidence="3" id="KW-0255">Endonuclease</keyword>
<keyword evidence="3" id="KW-0378">Hydrolase</keyword>
<dbReference type="Gene3D" id="3.60.10.10">
    <property type="entry name" value="Endonuclease/exonuclease/phosphatase"/>
    <property type="match status" value="1"/>
</dbReference>
<dbReference type="PROSITE" id="PS51257">
    <property type="entry name" value="PROKAR_LIPOPROTEIN"/>
    <property type="match status" value="1"/>
</dbReference>
<dbReference type="InterPro" id="IPR036691">
    <property type="entry name" value="Endo/exonu/phosph_ase_sf"/>
</dbReference>
<dbReference type="KEGG" id="taz:TREAZ_1972"/>
<dbReference type="Pfam" id="PF19580">
    <property type="entry name" value="Exo_endo_phos_3"/>
    <property type="match status" value="1"/>
</dbReference>
<evidence type="ECO:0000313" key="3">
    <source>
        <dbReference type="EMBL" id="AEF80715.1"/>
    </source>
</evidence>
<name>F5YAN3_LEAAZ</name>
<protein>
    <submittedName>
        <fullName evidence="3">Endonuclease/exonuclease/phosphatase family protein</fullName>
    </submittedName>
</protein>
<reference evidence="3 4" key="2">
    <citation type="journal article" date="2011" name="ISME J.">
        <title>RNA-seq reveals cooperative metabolic interactions between two termite-gut spirochete species in co-culture.</title>
        <authorList>
            <person name="Rosenthal A.Z."/>
            <person name="Matson E.G."/>
            <person name="Eldar A."/>
            <person name="Leadbetter J.R."/>
        </authorList>
    </citation>
    <scope>NUCLEOTIDE SEQUENCE [LARGE SCALE GENOMIC DNA]</scope>
    <source>
        <strain evidence="4">ATCC BAA-888 / DSM 13862 / ZAS-9</strain>
    </source>
</reference>
<evidence type="ECO:0000313" key="4">
    <source>
        <dbReference type="Proteomes" id="UP000009222"/>
    </source>
</evidence>
<dbReference type="EMBL" id="CP001841">
    <property type="protein sequence ID" value="AEF80715.1"/>
    <property type="molecule type" value="Genomic_DNA"/>
</dbReference>
<dbReference type="GO" id="GO:0004527">
    <property type="term" value="F:exonuclease activity"/>
    <property type="evidence" value="ECO:0007669"/>
    <property type="project" value="UniProtKB-KW"/>
</dbReference>
<dbReference type="InterPro" id="IPR005135">
    <property type="entry name" value="Endo/exonuclease/phosphatase"/>
</dbReference>
<feature type="signal peptide" evidence="1">
    <location>
        <begin position="1"/>
        <end position="19"/>
    </location>
</feature>
<evidence type="ECO:0000259" key="2">
    <source>
        <dbReference type="Pfam" id="PF19580"/>
    </source>
</evidence>
<dbReference type="InParanoid" id="F5YAN3"/>
<dbReference type="OrthoDB" id="184983at2"/>
<dbReference type="PANTHER" id="PTHR42834:SF1">
    <property type="entry name" value="ENDONUCLEASE_EXONUCLEASE_PHOSPHATASE FAMILY PROTEIN (AFU_ORTHOLOGUE AFUA_3G09210)"/>
    <property type="match status" value="1"/>
</dbReference>
<keyword evidence="4" id="KW-1185">Reference proteome</keyword>
<feature type="chain" id="PRO_5003335813" evidence="1">
    <location>
        <begin position="20"/>
        <end position="366"/>
    </location>
</feature>
<dbReference type="STRING" id="545695.TREAZ_1972"/>
<dbReference type="HOGENOM" id="CLU_058239_0_0_12"/>
<dbReference type="SUPFAM" id="SSF56219">
    <property type="entry name" value="DNase I-like"/>
    <property type="match status" value="1"/>
</dbReference>
<evidence type="ECO:0000256" key="1">
    <source>
        <dbReference type="SAM" id="SignalP"/>
    </source>
</evidence>
<dbReference type="GO" id="GO:0004519">
    <property type="term" value="F:endonuclease activity"/>
    <property type="evidence" value="ECO:0007669"/>
    <property type="project" value="UniProtKB-KW"/>
</dbReference>
<dbReference type="AlphaFoldDB" id="F5YAN3"/>
<dbReference type="Proteomes" id="UP000009222">
    <property type="component" value="Chromosome"/>
</dbReference>
<proteinExistence type="predicted"/>
<dbReference type="eggNOG" id="COG3568">
    <property type="taxonomic scope" value="Bacteria"/>
</dbReference>
<organism evidence="3 4">
    <name type="scientific">Leadbettera azotonutricia (strain ATCC BAA-888 / DSM 13862 / ZAS-9)</name>
    <name type="common">Treponema azotonutricium</name>
    <dbReference type="NCBI Taxonomy" id="545695"/>
    <lineage>
        <taxon>Bacteria</taxon>
        <taxon>Pseudomonadati</taxon>
        <taxon>Spirochaetota</taxon>
        <taxon>Spirochaetia</taxon>
        <taxon>Spirochaetales</taxon>
        <taxon>Breznakiellaceae</taxon>
        <taxon>Leadbettera</taxon>
    </lineage>
</organism>
<keyword evidence="1" id="KW-0732">Signal</keyword>
<keyword evidence="3" id="KW-0269">Exonuclease</keyword>
<accession>F5YAN3</accession>
<keyword evidence="3" id="KW-0540">Nuclease</keyword>
<feature type="domain" description="Endonuclease/exonuclease/phosphatase" evidence="2">
    <location>
        <begin position="42"/>
        <end position="233"/>
    </location>
</feature>
<dbReference type="RefSeq" id="WP_015710065.1">
    <property type="nucleotide sequence ID" value="NC_015577.1"/>
</dbReference>
<sequence length="366" mass="40399">MKYATRFFGFVLMAAILGACRVVPGTDGEGATEKEKAFIAVSWNVQALFDWKVDGFEYGEYLPSAGWNREKYDARILSISKALGGLAETGVPDLIGLVELENSGVLEDLANGALSKYGYKYMFFGNAPGSSLGVGALSRFPLTEVKVHSITVNGETTPRPVLELRVEKEGEGLVFFVCHWKSKLGGDEATEALRRSSAKVIKRRLEELHKDEPGLPVVVMGDLNENHDEFYRQAGVSLSALLPDDPKAAELAGGLNSLDFLVLSGEKPPRARYFNPRIPCLYTPWGRELEDGSYYYKNNWETIDHFLLSAELFNGRGWDFDTAKVVNQQPFANESGIPASYNPKSGIGMSDHLPLALFLRKADDSR</sequence>
<gene>
    <name evidence="3" type="ordered locus">TREAZ_1972</name>
</gene>